<dbReference type="STRING" id="1817892.AUK40_01665"/>
<dbReference type="Proteomes" id="UP000183245">
    <property type="component" value="Unassembled WGS sequence"/>
</dbReference>
<gene>
    <name evidence="4" type="ORF">AUK40_01665</name>
</gene>
<dbReference type="EMBL" id="MNZT01000029">
    <property type="protein sequence ID" value="OIP98400.1"/>
    <property type="molecule type" value="Genomic_DNA"/>
</dbReference>
<proteinExistence type="predicted"/>
<dbReference type="InterPro" id="IPR000182">
    <property type="entry name" value="GNAT_dom"/>
</dbReference>
<dbReference type="InterPro" id="IPR016181">
    <property type="entry name" value="Acyl_CoA_acyltransferase"/>
</dbReference>
<evidence type="ECO:0000256" key="1">
    <source>
        <dbReference type="ARBA" id="ARBA00022679"/>
    </source>
</evidence>
<dbReference type="PANTHER" id="PTHR43877">
    <property type="entry name" value="AMINOALKYLPHOSPHONATE N-ACETYLTRANSFERASE-RELATED-RELATED"/>
    <property type="match status" value="1"/>
</dbReference>
<feature type="domain" description="N-acetyltransferase" evidence="3">
    <location>
        <begin position="4"/>
        <end position="157"/>
    </location>
</feature>
<dbReference type="PANTHER" id="PTHR43877:SF2">
    <property type="entry name" value="AMINOALKYLPHOSPHONATE N-ACETYLTRANSFERASE-RELATED"/>
    <property type="match status" value="1"/>
</dbReference>
<evidence type="ECO:0000256" key="2">
    <source>
        <dbReference type="ARBA" id="ARBA00023315"/>
    </source>
</evidence>
<accession>A0A1J5J4F5</accession>
<dbReference type="PROSITE" id="PS51186">
    <property type="entry name" value="GNAT"/>
    <property type="match status" value="1"/>
</dbReference>
<comment type="caution">
    <text evidence="4">The sequence shown here is derived from an EMBL/GenBank/DDBJ whole genome shotgun (WGS) entry which is preliminary data.</text>
</comment>
<sequence>MDGISIRAAAEGDRAALLQVRSSTTDVRDDLISRRLQLQADGSAEYLVLLVDQRIVGFIVLKWNGNVTHPEYPYMEDLFIQEEHRGAGHGTRLISECERLAKERGASMIGLAVNPHENQRAMLLYASLGYRHDGGQEYLDGVYDGKEDWVVDMAKSL</sequence>
<protein>
    <recommendedName>
        <fullName evidence="3">N-acetyltransferase domain-containing protein</fullName>
    </recommendedName>
</protein>
<dbReference type="Pfam" id="PF00583">
    <property type="entry name" value="Acetyltransf_1"/>
    <property type="match status" value="1"/>
</dbReference>
<dbReference type="GO" id="GO:0016747">
    <property type="term" value="F:acyltransferase activity, transferring groups other than amino-acyl groups"/>
    <property type="evidence" value="ECO:0007669"/>
    <property type="project" value="InterPro"/>
</dbReference>
<keyword evidence="1" id="KW-0808">Transferase</keyword>
<evidence type="ECO:0000259" key="3">
    <source>
        <dbReference type="PROSITE" id="PS51186"/>
    </source>
</evidence>
<keyword evidence="2" id="KW-0012">Acyltransferase</keyword>
<organism evidence="4 5">
    <name type="scientific">Candidatus Wirthbacteria bacterium CG2_30_54_11</name>
    <dbReference type="NCBI Taxonomy" id="1817892"/>
    <lineage>
        <taxon>Bacteria</taxon>
        <taxon>Candidatus Wirthbacteria</taxon>
    </lineage>
</organism>
<evidence type="ECO:0000313" key="5">
    <source>
        <dbReference type="Proteomes" id="UP000183245"/>
    </source>
</evidence>
<name>A0A1J5J4F5_9BACT</name>
<dbReference type="AlphaFoldDB" id="A0A1J5J4F5"/>
<dbReference type="SUPFAM" id="SSF55729">
    <property type="entry name" value="Acyl-CoA N-acyltransferases (Nat)"/>
    <property type="match status" value="1"/>
</dbReference>
<dbReference type="Gene3D" id="3.40.630.30">
    <property type="match status" value="1"/>
</dbReference>
<evidence type="ECO:0000313" key="4">
    <source>
        <dbReference type="EMBL" id="OIP98400.1"/>
    </source>
</evidence>
<dbReference type="CDD" id="cd04301">
    <property type="entry name" value="NAT_SF"/>
    <property type="match status" value="1"/>
</dbReference>
<reference evidence="4 5" key="1">
    <citation type="journal article" date="2016" name="Environ. Microbiol.">
        <title>Genomic resolution of a cold subsurface aquifer community provides metabolic insights for novel microbes adapted to high CO concentrations.</title>
        <authorList>
            <person name="Probst A.J."/>
            <person name="Castelle C.J."/>
            <person name="Singh A."/>
            <person name="Brown C.T."/>
            <person name="Anantharaman K."/>
            <person name="Sharon I."/>
            <person name="Hug L.A."/>
            <person name="Burstein D."/>
            <person name="Emerson J.B."/>
            <person name="Thomas B.C."/>
            <person name="Banfield J.F."/>
        </authorList>
    </citation>
    <scope>NUCLEOTIDE SEQUENCE [LARGE SCALE GENOMIC DNA]</scope>
    <source>
        <strain evidence="4">CG2_30_54_11</strain>
    </source>
</reference>
<dbReference type="InterPro" id="IPR050832">
    <property type="entry name" value="Bact_Acetyltransf"/>
</dbReference>